<sequence length="122" mass="13104">MRARCFWPACRSFLFDGGSCKSVLGGGGELSMAPANPEFRCILFVFFSSHDIAVYLSGCFRREVPTSSVSKTTCFGVQLPSAIACLLEALVVVFLTALFAVGKMVGGSGNFVLRVPINRDQP</sequence>
<protein>
    <submittedName>
        <fullName evidence="2">(rape) hypothetical protein</fullName>
    </submittedName>
</protein>
<keyword evidence="1" id="KW-1133">Transmembrane helix</keyword>
<dbReference type="Proteomes" id="UP001295469">
    <property type="component" value="Chromosome A10"/>
</dbReference>
<dbReference type="AlphaFoldDB" id="A0A817AXD4"/>
<evidence type="ECO:0000313" key="2">
    <source>
        <dbReference type="EMBL" id="CAF2323559.1"/>
    </source>
</evidence>
<keyword evidence="1" id="KW-0812">Transmembrane</keyword>
<keyword evidence="1" id="KW-0472">Membrane</keyword>
<proteinExistence type="predicted"/>
<name>A0A817AXD4_BRANA</name>
<reference evidence="2" key="1">
    <citation type="submission" date="2021-01" db="EMBL/GenBank/DDBJ databases">
        <authorList>
            <consortium name="Genoscope - CEA"/>
            <person name="William W."/>
        </authorList>
    </citation>
    <scope>NUCLEOTIDE SEQUENCE</scope>
</reference>
<accession>A0A817AXD4</accession>
<dbReference type="EMBL" id="HG994364">
    <property type="protein sequence ID" value="CAF2323559.1"/>
    <property type="molecule type" value="Genomic_DNA"/>
</dbReference>
<organism evidence="2">
    <name type="scientific">Brassica napus</name>
    <name type="common">Rape</name>
    <dbReference type="NCBI Taxonomy" id="3708"/>
    <lineage>
        <taxon>Eukaryota</taxon>
        <taxon>Viridiplantae</taxon>
        <taxon>Streptophyta</taxon>
        <taxon>Embryophyta</taxon>
        <taxon>Tracheophyta</taxon>
        <taxon>Spermatophyta</taxon>
        <taxon>Magnoliopsida</taxon>
        <taxon>eudicotyledons</taxon>
        <taxon>Gunneridae</taxon>
        <taxon>Pentapetalae</taxon>
        <taxon>rosids</taxon>
        <taxon>malvids</taxon>
        <taxon>Brassicales</taxon>
        <taxon>Brassicaceae</taxon>
        <taxon>Brassiceae</taxon>
        <taxon>Brassica</taxon>
    </lineage>
</organism>
<feature type="transmembrane region" description="Helical" evidence="1">
    <location>
        <begin position="78"/>
        <end position="101"/>
    </location>
</feature>
<gene>
    <name evidence="2" type="ORF">DARMORV10_A10P10040.1</name>
</gene>
<evidence type="ECO:0000256" key="1">
    <source>
        <dbReference type="SAM" id="Phobius"/>
    </source>
</evidence>